<evidence type="ECO:0000313" key="2">
    <source>
        <dbReference type="EMBL" id="RGS44050.1"/>
    </source>
</evidence>
<dbReference type="EMBL" id="QRVK01000002">
    <property type="protein sequence ID" value="RGS44050.1"/>
    <property type="molecule type" value="Genomic_DNA"/>
</dbReference>
<dbReference type="InterPro" id="IPR045584">
    <property type="entry name" value="Pilin-like"/>
</dbReference>
<accession>A0A3R5WT57</accession>
<evidence type="ECO:0000313" key="3">
    <source>
        <dbReference type="Proteomes" id="UP000283295"/>
    </source>
</evidence>
<dbReference type="AlphaFoldDB" id="A0A3R5WT57"/>
<keyword evidence="1" id="KW-0812">Transmembrane</keyword>
<proteinExistence type="predicted"/>
<name>A0A3R5WT57_9FIRM</name>
<dbReference type="NCBIfam" id="TIGR02532">
    <property type="entry name" value="IV_pilin_GFxxxE"/>
    <property type="match status" value="1"/>
</dbReference>
<dbReference type="PROSITE" id="PS00409">
    <property type="entry name" value="PROKAR_NTER_METHYL"/>
    <property type="match status" value="1"/>
</dbReference>
<dbReference type="SUPFAM" id="SSF54523">
    <property type="entry name" value="Pili subunits"/>
    <property type="match status" value="1"/>
</dbReference>
<gene>
    <name evidence="2" type="ORF">DWX94_01230</name>
</gene>
<dbReference type="OrthoDB" id="2051992at2"/>
<comment type="caution">
    <text evidence="2">The sequence shown here is derived from an EMBL/GenBank/DDBJ whole genome shotgun (WGS) entry which is preliminary data.</text>
</comment>
<organism evidence="2 3">
    <name type="scientific">Coprococcus eutactus</name>
    <dbReference type="NCBI Taxonomy" id="33043"/>
    <lineage>
        <taxon>Bacteria</taxon>
        <taxon>Bacillati</taxon>
        <taxon>Bacillota</taxon>
        <taxon>Clostridia</taxon>
        <taxon>Lachnospirales</taxon>
        <taxon>Lachnospiraceae</taxon>
        <taxon>Coprococcus</taxon>
    </lineage>
</organism>
<dbReference type="Proteomes" id="UP000283295">
    <property type="component" value="Unassembled WGS sequence"/>
</dbReference>
<keyword evidence="1" id="KW-0472">Membrane</keyword>
<evidence type="ECO:0000256" key="1">
    <source>
        <dbReference type="SAM" id="Phobius"/>
    </source>
</evidence>
<keyword evidence="1" id="KW-1133">Transmembrane helix</keyword>
<protein>
    <submittedName>
        <fullName evidence="2">Type II secretion system protein</fullName>
    </submittedName>
</protein>
<feature type="transmembrane region" description="Helical" evidence="1">
    <location>
        <begin position="13"/>
        <end position="32"/>
    </location>
</feature>
<reference evidence="2 3" key="1">
    <citation type="submission" date="2018-08" db="EMBL/GenBank/DDBJ databases">
        <title>A genome reference for cultivated species of the human gut microbiota.</title>
        <authorList>
            <person name="Zou Y."/>
            <person name="Xue W."/>
            <person name="Luo G."/>
        </authorList>
    </citation>
    <scope>NUCLEOTIDE SEQUENCE [LARGE SCALE GENOMIC DNA]</scope>
    <source>
        <strain evidence="2 3">AF22-21</strain>
    </source>
</reference>
<dbReference type="Pfam" id="PF07963">
    <property type="entry name" value="N_methyl"/>
    <property type="match status" value="1"/>
</dbReference>
<dbReference type="Gene3D" id="3.30.700.10">
    <property type="entry name" value="Glycoprotein, Type 4 Pilin"/>
    <property type="match status" value="1"/>
</dbReference>
<sequence>MKKNNKGFSLVELIIVIAIMAILAGALAPALIKYINKSRRSTDVQNADSLRTALQTALSDPDAADATSANSTGLQAASTITSTGDAFQKEVYSIVGKASLKTKYKSKATGAPAAGSEFYFKVDQSTNEVIVYADNSTSYELSPSTCTAWSK</sequence>
<dbReference type="PANTHER" id="PTHR30093">
    <property type="entry name" value="GENERAL SECRETION PATHWAY PROTEIN G"/>
    <property type="match status" value="1"/>
</dbReference>
<dbReference type="InterPro" id="IPR012902">
    <property type="entry name" value="N_methyl_site"/>
</dbReference>